<reference evidence="3" key="1">
    <citation type="submission" date="2015-12" db="EMBL/GenBank/DDBJ databases">
        <title>De novo transcriptome assembly of four potential Pierce s Disease insect vectors from Arizona vineyards.</title>
        <authorList>
            <person name="Tassone E.E."/>
        </authorList>
    </citation>
    <scope>NUCLEOTIDE SEQUENCE</scope>
</reference>
<gene>
    <name evidence="3" type="ORF">g.5953</name>
</gene>
<dbReference type="SUPFAM" id="SSF53474">
    <property type="entry name" value="alpha/beta-Hydrolases"/>
    <property type="match status" value="1"/>
</dbReference>
<evidence type="ECO:0000313" key="3">
    <source>
        <dbReference type="EMBL" id="JAS11089.1"/>
    </source>
</evidence>
<dbReference type="Pfam" id="PF00135">
    <property type="entry name" value="COesterase"/>
    <property type="match status" value="1"/>
</dbReference>
<proteinExistence type="predicted"/>
<evidence type="ECO:0000256" key="1">
    <source>
        <dbReference type="ARBA" id="ARBA00023180"/>
    </source>
</evidence>
<dbReference type="InterPro" id="IPR029058">
    <property type="entry name" value="AB_hydrolase_fold"/>
</dbReference>
<name>A0A1B6CCE2_9HEMI</name>
<accession>A0A1B6CCE2</accession>
<feature type="domain" description="Carboxylesterase type B" evidence="2">
    <location>
        <begin position="20"/>
        <end position="110"/>
    </location>
</feature>
<sequence>FYSFSASFYEHIFEKIHLIFFPGAGHGDELSLIFSRNLNKSEPSLFNTEKQVSLQMTKLWVNFANAGNPNYFNSKLKWSRVKKRSYCYLEIGPTLKMQDGKVRQQRLDFWKKVCQMESNKFDCNDL</sequence>
<keyword evidence="1" id="KW-0325">Glycoprotein</keyword>
<dbReference type="InterPro" id="IPR050309">
    <property type="entry name" value="Type-B_Carboxylest/Lipase"/>
</dbReference>
<evidence type="ECO:0000259" key="2">
    <source>
        <dbReference type="Pfam" id="PF00135"/>
    </source>
</evidence>
<protein>
    <recommendedName>
        <fullName evidence="2">Carboxylesterase type B domain-containing protein</fullName>
    </recommendedName>
</protein>
<feature type="non-terminal residue" evidence="3">
    <location>
        <position position="1"/>
    </location>
</feature>
<organism evidence="3">
    <name type="scientific">Clastoptera arizonana</name>
    <name type="common">Arizona spittle bug</name>
    <dbReference type="NCBI Taxonomy" id="38151"/>
    <lineage>
        <taxon>Eukaryota</taxon>
        <taxon>Metazoa</taxon>
        <taxon>Ecdysozoa</taxon>
        <taxon>Arthropoda</taxon>
        <taxon>Hexapoda</taxon>
        <taxon>Insecta</taxon>
        <taxon>Pterygota</taxon>
        <taxon>Neoptera</taxon>
        <taxon>Paraneoptera</taxon>
        <taxon>Hemiptera</taxon>
        <taxon>Auchenorrhyncha</taxon>
        <taxon>Cercopoidea</taxon>
        <taxon>Clastopteridae</taxon>
        <taxon>Clastoptera</taxon>
    </lineage>
</organism>
<dbReference type="Gene3D" id="3.40.50.1820">
    <property type="entry name" value="alpha/beta hydrolase"/>
    <property type="match status" value="1"/>
</dbReference>
<dbReference type="PANTHER" id="PTHR11559">
    <property type="entry name" value="CARBOXYLESTERASE"/>
    <property type="match status" value="1"/>
</dbReference>
<dbReference type="EMBL" id="GEDC01026209">
    <property type="protein sequence ID" value="JAS11089.1"/>
    <property type="molecule type" value="Transcribed_RNA"/>
</dbReference>
<dbReference type="InterPro" id="IPR002018">
    <property type="entry name" value="CarbesteraseB"/>
</dbReference>
<dbReference type="AlphaFoldDB" id="A0A1B6CCE2"/>